<accession>A0ABZ0HQQ2</accession>
<keyword evidence="6" id="KW-1185">Reference proteome</keyword>
<dbReference type="Pfam" id="PF00293">
    <property type="entry name" value="NUDIX"/>
    <property type="match status" value="1"/>
</dbReference>
<dbReference type="InterPro" id="IPR000086">
    <property type="entry name" value="NUDIX_hydrolase_dom"/>
</dbReference>
<dbReference type="PANTHER" id="PTHR11839">
    <property type="entry name" value="UDP/ADP-SUGAR PYROPHOSPHATASE"/>
    <property type="match status" value="1"/>
</dbReference>
<evidence type="ECO:0000256" key="3">
    <source>
        <dbReference type="HAMAP-Rule" id="MF_00298"/>
    </source>
</evidence>
<evidence type="ECO:0000313" key="5">
    <source>
        <dbReference type="EMBL" id="WOJ89619.1"/>
    </source>
</evidence>
<dbReference type="InterPro" id="IPR022927">
    <property type="entry name" value="RppH"/>
</dbReference>
<evidence type="ECO:0000256" key="2">
    <source>
        <dbReference type="ARBA" id="ARBA00022801"/>
    </source>
</evidence>
<dbReference type="RefSeq" id="WP_407339065.1">
    <property type="nucleotide sequence ID" value="NZ_CP136862.1"/>
</dbReference>
<comment type="cofactor">
    <cofactor evidence="3">
        <name>a divalent metal cation</name>
        <dbReference type="ChEBI" id="CHEBI:60240"/>
    </cofactor>
</comment>
<dbReference type="NCBIfam" id="NF001938">
    <property type="entry name" value="PRK00714.1-5"/>
    <property type="match status" value="1"/>
</dbReference>
<keyword evidence="2 3" id="KW-0378">Hydrolase</keyword>
<dbReference type="GO" id="GO:0016787">
    <property type="term" value="F:hydrolase activity"/>
    <property type="evidence" value="ECO:0007669"/>
    <property type="project" value="UniProtKB-KW"/>
</dbReference>
<dbReference type="SUPFAM" id="SSF55811">
    <property type="entry name" value="Nudix"/>
    <property type="match status" value="1"/>
</dbReference>
<reference evidence="5 6" key="1">
    <citation type="submission" date="2023-10" db="EMBL/GenBank/DDBJ databases">
        <title>Novel methanotroph of the genus Methylocapsa from a subarctic wetland.</title>
        <authorList>
            <person name="Belova S.E."/>
            <person name="Oshkin I.Y."/>
            <person name="Miroshnikov K."/>
            <person name="Dedysh S.N."/>
        </authorList>
    </citation>
    <scope>NUCLEOTIDE SEQUENCE [LARGE SCALE GENOMIC DNA]</scope>
    <source>
        <strain evidence="5 6">RX1</strain>
    </source>
</reference>
<dbReference type="PANTHER" id="PTHR11839:SF22">
    <property type="entry name" value="NUDIX HYDROLASE 26, CHLOROPLASTIC"/>
    <property type="match status" value="1"/>
</dbReference>
<comment type="cofactor">
    <cofactor evidence="1">
        <name>Mg(2+)</name>
        <dbReference type="ChEBI" id="CHEBI:18420"/>
    </cofactor>
</comment>
<comment type="function">
    <text evidence="3">Accelerates the degradation of transcripts by removing pyrophosphate from the 5'-end of triphosphorylated RNA, leading to a more labile monophosphorylated state that can stimulate subsequent ribonuclease cleavage.</text>
</comment>
<name>A0ABZ0HQQ2_9HYPH</name>
<evidence type="ECO:0000313" key="6">
    <source>
        <dbReference type="Proteomes" id="UP001626536"/>
    </source>
</evidence>
<protein>
    <recommendedName>
        <fullName evidence="3">RNA pyrophosphohydrolase</fullName>
        <ecNumber evidence="3">3.6.1.-</ecNumber>
    </recommendedName>
    <alternativeName>
        <fullName evidence="3">(Di)nucleoside polyphosphate hydrolase</fullName>
    </alternativeName>
</protein>
<sequence>MQFENYRPCVGIMLLNRDGLVFVGRRRTKKTPQHLRQGHEWQMPQGGIDFGEEPFQAAMRELREETNVYSATLLAESPEWYTYDLPPEYLRKSWKGRFQGQRQKWFALRFEGEESEIDIETPAGGQKPEFDAWRWEEVDRLVDLIIPFKRPVYEKVVQNFGHLAGSNSLEE</sequence>
<comment type="similarity">
    <text evidence="3">Belongs to the Nudix hydrolase family. RppH subfamily.</text>
</comment>
<gene>
    <name evidence="3" type="primary">rppH</name>
    <name evidence="3" type="synonym">nudH</name>
    <name evidence="5" type="ORF">RZS28_17830</name>
</gene>
<dbReference type="EC" id="3.6.1.-" evidence="3"/>
<evidence type="ECO:0000259" key="4">
    <source>
        <dbReference type="PROSITE" id="PS51462"/>
    </source>
</evidence>
<feature type="domain" description="Nudix hydrolase" evidence="4">
    <location>
        <begin position="5"/>
        <end position="158"/>
    </location>
</feature>
<evidence type="ECO:0000256" key="1">
    <source>
        <dbReference type="ARBA" id="ARBA00001946"/>
    </source>
</evidence>
<dbReference type="InterPro" id="IPR015797">
    <property type="entry name" value="NUDIX_hydrolase-like_dom_sf"/>
</dbReference>
<dbReference type="Proteomes" id="UP001626536">
    <property type="component" value="Chromosome"/>
</dbReference>
<dbReference type="Gene3D" id="3.90.79.10">
    <property type="entry name" value="Nucleoside Triphosphate Pyrophosphohydrolase"/>
    <property type="match status" value="1"/>
</dbReference>
<dbReference type="PROSITE" id="PS00893">
    <property type="entry name" value="NUDIX_BOX"/>
    <property type="match status" value="1"/>
</dbReference>
<dbReference type="PROSITE" id="PS51462">
    <property type="entry name" value="NUDIX"/>
    <property type="match status" value="1"/>
</dbReference>
<dbReference type="HAMAP" id="MF_00298">
    <property type="entry name" value="Nudix_RppH"/>
    <property type="match status" value="1"/>
</dbReference>
<organism evidence="5 6">
    <name type="scientific">Methylocapsa polymorpha</name>
    <dbReference type="NCBI Taxonomy" id="3080828"/>
    <lineage>
        <taxon>Bacteria</taxon>
        <taxon>Pseudomonadati</taxon>
        <taxon>Pseudomonadota</taxon>
        <taxon>Alphaproteobacteria</taxon>
        <taxon>Hyphomicrobiales</taxon>
        <taxon>Beijerinckiaceae</taxon>
        <taxon>Methylocapsa</taxon>
    </lineage>
</organism>
<proteinExistence type="inferred from homology"/>
<dbReference type="EMBL" id="CP136862">
    <property type="protein sequence ID" value="WOJ89619.1"/>
    <property type="molecule type" value="Genomic_DNA"/>
</dbReference>
<dbReference type="CDD" id="cd03671">
    <property type="entry name" value="NUDIX_Ap4A_hydrolase_plant_like"/>
    <property type="match status" value="1"/>
</dbReference>
<feature type="short sequence motif" description="Nudix box" evidence="3">
    <location>
        <begin position="46"/>
        <end position="67"/>
    </location>
</feature>
<dbReference type="InterPro" id="IPR020084">
    <property type="entry name" value="NUDIX_hydrolase_CS"/>
</dbReference>